<geneLocation type="mitochondrion" evidence="2"/>
<reference evidence="2" key="1">
    <citation type="submission" date="2020-10" db="EMBL/GenBank/DDBJ databases">
        <title>Molecular characterization of the Japanese fish louse Argulus japonicus.</title>
        <authorList>
            <person name="Kawato S."/>
            <person name="Nozaki R."/>
            <person name="Hirono I."/>
            <person name="Kondo H."/>
        </authorList>
    </citation>
    <scope>NUCLEOTIDE SEQUENCE</scope>
    <source>
        <strain evidence="2">Shizuoka-2019</strain>
    </source>
</reference>
<dbReference type="AlphaFoldDB" id="A0A7I8F3W1"/>
<dbReference type="GeneID" id="89918597"/>
<proteinExistence type="predicted"/>
<feature type="transmembrane region" description="Helical" evidence="1">
    <location>
        <begin position="6"/>
        <end position="25"/>
    </location>
</feature>
<keyword evidence="1" id="KW-0812">Transmembrane</keyword>
<name>A0A7I8F3W1_9CRUS</name>
<keyword evidence="1" id="KW-1133">Transmembrane helix</keyword>
<protein>
    <submittedName>
        <fullName evidence="2">ATP synthase F0 subunit 8</fullName>
    </submittedName>
</protein>
<dbReference type="RefSeq" id="YP_011103853.1">
    <property type="nucleotide sequence ID" value="NC_088557.1"/>
</dbReference>
<keyword evidence="1" id="KW-0472">Membrane</keyword>
<gene>
    <name evidence="2" type="primary">ATP8</name>
</gene>
<dbReference type="EMBL" id="LC588400">
    <property type="protein sequence ID" value="BCL84743.1"/>
    <property type="molecule type" value="Genomic_DNA"/>
</dbReference>
<evidence type="ECO:0000313" key="2">
    <source>
        <dbReference type="EMBL" id="BCL84743.1"/>
    </source>
</evidence>
<dbReference type="CTD" id="4509"/>
<accession>A0A7I8F3W1</accession>
<sequence>MPQMMPLPWLLLLILATTMILLIMMKSYFLPFLNKSSSINSKEKNSCHWMW</sequence>
<keyword evidence="2" id="KW-0496">Mitochondrion</keyword>
<evidence type="ECO:0000256" key="1">
    <source>
        <dbReference type="SAM" id="Phobius"/>
    </source>
</evidence>
<organism evidence="2">
    <name type="scientific">Argulus japonicus</name>
    <dbReference type="NCBI Taxonomy" id="873553"/>
    <lineage>
        <taxon>Eukaryota</taxon>
        <taxon>Metazoa</taxon>
        <taxon>Ecdysozoa</taxon>
        <taxon>Arthropoda</taxon>
        <taxon>Crustacea</taxon>
        <taxon>Oligostraca</taxon>
        <taxon>Ichthyostraca</taxon>
        <taxon>Branchiura</taxon>
        <taxon>Arguloida</taxon>
        <taxon>Argulidae</taxon>
        <taxon>Argulus</taxon>
    </lineage>
</organism>